<organism evidence="2 3">
    <name type="scientific">Lysobacter antibioticus</name>
    <dbReference type="NCBI Taxonomy" id="84531"/>
    <lineage>
        <taxon>Bacteria</taxon>
        <taxon>Pseudomonadati</taxon>
        <taxon>Pseudomonadota</taxon>
        <taxon>Gammaproteobacteria</taxon>
        <taxon>Lysobacterales</taxon>
        <taxon>Lysobacteraceae</taxon>
        <taxon>Lysobacter</taxon>
    </lineage>
</organism>
<keyword evidence="3" id="KW-1185">Reference proteome</keyword>
<feature type="region of interest" description="Disordered" evidence="1">
    <location>
        <begin position="1"/>
        <end position="66"/>
    </location>
</feature>
<evidence type="ECO:0000313" key="3">
    <source>
        <dbReference type="Proteomes" id="UP000060787"/>
    </source>
</evidence>
<gene>
    <name evidence="2" type="ORF">LA76x_4892</name>
</gene>
<dbReference type="KEGG" id="lab:LA76x_4892"/>
<dbReference type="EMBL" id="CP011129">
    <property type="protein sequence ID" value="ALN82994.1"/>
    <property type="molecule type" value="Genomic_DNA"/>
</dbReference>
<evidence type="ECO:0000313" key="2">
    <source>
        <dbReference type="EMBL" id="ALN82994.1"/>
    </source>
</evidence>
<dbReference type="Proteomes" id="UP000060787">
    <property type="component" value="Chromosome"/>
</dbReference>
<sequence length="66" mass="6887">MSGCAAEGISNSKSALPPSTKGGTARASCRSSDSTANPEPRFPIPDSRFPRVSSHPGPPRARQVHQ</sequence>
<dbReference type="AlphaFoldDB" id="A0A0S2FHS3"/>
<accession>A0A0S2FHS3</accession>
<dbReference type="STRING" id="84531.LA76x_4892"/>
<name>A0A0S2FHS3_LYSAN</name>
<proteinExistence type="predicted"/>
<evidence type="ECO:0000256" key="1">
    <source>
        <dbReference type="SAM" id="MobiDB-lite"/>
    </source>
</evidence>
<protein>
    <submittedName>
        <fullName evidence="2">Uncharacterized protein</fullName>
    </submittedName>
</protein>
<reference evidence="2 3" key="1">
    <citation type="journal article" date="2015" name="BMC Genomics">
        <title>Comparative genomics and metabolic profiling of the genus Lysobacter.</title>
        <authorList>
            <person name="de Bruijn I."/>
            <person name="Cheng X."/>
            <person name="de Jager V."/>
            <person name="Exposito R.G."/>
            <person name="Watrous J."/>
            <person name="Patel N."/>
            <person name="Postma J."/>
            <person name="Dorrestein P.C."/>
            <person name="Kobayashi D."/>
            <person name="Raaijmakers J.M."/>
        </authorList>
    </citation>
    <scope>NUCLEOTIDE SEQUENCE [LARGE SCALE GENOMIC DNA]</scope>
    <source>
        <strain evidence="2 3">76</strain>
    </source>
</reference>